<organism evidence="2 3">
    <name type="scientific">Sporomusa silvacetica DSM 10669</name>
    <dbReference type="NCBI Taxonomy" id="1123289"/>
    <lineage>
        <taxon>Bacteria</taxon>
        <taxon>Bacillati</taxon>
        <taxon>Bacillota</taxon>
        <taxon>Negativicutes</taxon>
        <taxon>Selenomonadales</taxon>
        <taxon>Sporomusaceae</taxon>
        <taxon>Sporomusa</taxon>
    </lineage>
</organism>
<dbReference type="RefSeq" id="WP_211289528.1">
    <property type="nucleotide sequence ID" value="NZ_CP155573.1"/>
</dbReference>
<dbReference type="EMBL" id="CP155573">
    <property type="protein sequence ID" value="XFO67563.1"/>
    <property type="molecule type" value="Genomic_DNA"/>
</dbReference>
<evidence type="ECO:0000256" key="1">
    <source>
        <dbReference type="SAM" id="Phobius"/>
    </source>
</evidence>
<evidence type="ECO:0000313" key="3">
    <source>
        <dbReference type="Proteomes" id="UP000216752"/>
    </source>
</evidence>
<sequence>MPYDTDVDELMDKLIGLGDKSIRKNYYPELQRRMDELEQLNVELEQRVSWLLPIKSWRHFVIQYPMICGHLCAVLMALVWL</sequence>
<accession>A0ABZ3IQ77</accession>
<name>A0ABZ3IQ77_9FIRM</name>
<dbReference type="Proteomes" id="UP000216752">
    <property type="component" value="Chromosome"/>
</dbReference>
<keyword evidence="1" id="KW-0812">Transmembrane</keyword>
<evidence type="ECO:0000313" key="2">
    <source>
        <dbReference type="EMBL" id="XFO67563.1"/>
    </source>
</evidence>
<keyword evidence="1" id="KW-1133">Transmembrane helix</keyword>
<protein>
    <submittedName>
        <fullName evidence="2">Uncharacterized protein</fullName>
    </submittedName>
</protein>
<keyword evidence="3" id="KW-1185">Reference proteome</keyword>
<keyword evidence="1" id="KW-0472">Membrane</keyword>
<feature type="transmembrane region" description="Helical" evidence="1">
    <location>
        <begin position="60"/>
        <end position="80"/>
    </location>
</feature>
<gene>
    <name evidence="2" type="ORF">SPSIL_037630</name>
</gene>
<proteinExistence type="predicted"/>
<dbReference type="CDD" id="cd14686">
    <property type="entry name" value="bZIP"/>
    <property type="match status" value="1"/>
</dbReference>
<reference evidence="2" key="1">
    <citation type="submission" date="2024-05" db="EMBL/GenBank/DDBJ databases">
        <title>Isolation and characterization of Sporomusa carbonis sp. nov., a carboxydotrophic hydrogenogen in the genus of Sporomusa isolated from a charcoal burning pile.</title>
        <authorList>
            <person name="Boeer T."/>
            <person name="Rosenbaum F."/>
            <person name="Eysell L."/>
            <person name="Mueller V."/>
            <person name="Daniel R."/>
            <person name="Poehlein A."/>
        </authorList>
    </citation>
    <scope>NUCLEOTIDE SEQUENCE [LARGE SCALE GENOMIC DNA]</scope>
    <source>
        <strain evidence="2">DSM 10669</strain>
    </source>
</reference>